<name>A0A176X858_AGRTU</name>
<dbReference type="Gene3D" id="1.20.58.320">
    <property type="entry name" value="TPR-like"/>
    <property type="match status" value="1"/>
</dbReference>
<dbReference type="Pfam" id="PF06041">
    <property type="entry name" value="DUF924"/>
    <property type="match status" value="1"/>
</dbReference>
<evidence type="ECO:0000313" key="1">
    <source>
        <dbReference type="EMBL" id="OAE43330.1"/>
    </source>
</evidence>
<evidence type="ECO:0008006" key="3">
    <source>
        <dbReference type="Google" id="ProtNLM"/>
    </source>
</evidence>
<dbReference type="EMBL" id="LXPS01000022">
    <property type="protein sequence ID" value="OAE43330.1"/>
    <property type="molecule type" value="Genomic_DNA"/>
</dbReference>
<sequence length="183" mass="21260">MKNDTAKLAAEIVDFWKKAGPDKWFDKDAAFDSDFHDRFRDAHFAAARRELDGWLEGAKSSLALMLLLDQFPRNCFRDTAHMYATDPLARLLADEAIRRGHDQAASEDLRVFFYLPFSHAEDMEAQHRACRLNLPLGGLYLHHAEQHREIIERFGRFPHRNDILLRETTPEERQYLEEGGFSG</sequence>
<comment type="caution">
    <text evidence="1">The sequence shown here is derived from an EMBL/GenBank/DDBJ whole genome shotgun (WGS) entry which is preliminary data.</text>
</comment>
<dbReference type="SUPFAM" id="SSF48452">
    <property type="entry name" value="TPR-like"/>
    <property type="match status" value="1"/>
</dbReference>
<accession>A0A176X858</accession>
<dbReference type="InterPro" id="IPR010323">
    <property type="entry name" value="DUF924"/>
</dbReference>
<dbReference type="Proteomes" id="UP000077098">
    <property type="component" value="Unassembled WGS sequence"/>
</dbReference>
<evidence type="ECO:0000313" key="2">
    <source>
        <dbReference type="Proteomes" id="UP000077098"/>
    </source>
</evidence>
<gene>
    <name evidence="1" type="ORF">A7J57_03355</name>
</gene>
<dbReference type="Gene3D" id="1.25.40.10">
    <property type="entry name" value="Tetratricopeptide repeat domain"/>
    <property type="match status" value="1"/>
</dbReference>
<dbReference type="InterPro" id="IPR011990">
    <property type="entry name" value="TPR-like_helical_dom_sf"/>
</dbReference>
<dbReference type="AlphaFoldDB" id="A0A176X858"/>
<dbReference type="RefSeq" id="WP_063949356.1">
    <property type="nucleotide sequence ID" value="NZ_LXPS01000022.1"/>
</dbReference>
<reference evidence="1 2" key="1">
    <citation type="submission" date="2016-05" db="EMBL/GenBank/DDBJ databases">
        <authorList>
            <person name="Lavstsen T."/>
            <person name="Jespersen J.S."/>
        </authorList>
    </citation>
    <scope>NUCLEOTIDE SEQUENCE [LARGE SCALE GENOMIC DNA]</scope>
    <source>
        <strain evidence="1 2">KCJ1736</strain>
    </source>
</reference>
<proteinExistence type="predicted"/>
<organism evidence="1 2">
    <name type="scientific">Agrobacterium tumefaciens</name>
    <dbReference type="NCBI Taxonomy" id="358"/>
    <lineage>
        <taxon>Bacteria</taxon>
        <taxon>Pseudomonadati</taxon>
        <taxon>Pseudomonadota</taxon>
        <taxon>Alphaproteobacteria</taxon>
        <taxon>Hyphomicrobiales</taxon>
        <taxon>Rhizobiaceae</taxon>
        <taxon>Rhizobium/Agrobacterium group</taxon>
        <taxon>Agrobacterium</taxon>
        <taxon>Agrobacterium tumefaciens complex</taxon>
    </lineage>
</organism>
<protein>
    <recommendedName>
        <fullName evidence="3">DUF924 family protein</fullName>
    </recommendedName>
</protein>